<dbReference type="Pfam" id="PF00078">
    <property type="entry name" value="RVT_1"/>
    <property type="match status" value="1"/>
</dbReference>
<name>A0A1G4V754_9FLAO</name>
<protein>
    <submittedName>
        <fullName evidence="9">RNA-directed DNA polymerase</fullName>
    </submittedName>
</protein>
<dbReference type="PRINTS" id="PR00866">
    <property type="entry name" value="RNADNAPOLMS"/>
</dbReference>
<evidence type="ECO:0000256" key="5">
    <source>
        <dbReference type="ARBA" id="ARBA00022918"/>
    </source>
</evidence>
<reference evidence="9 10" key="1">
    <citation type="submission" date="2016-10" db="EMBL/GenBank/DDBJ databases">
        <authorList>
            <person name="de Groot N.N."/>
        </authorList>
    </citation>
    <scope>NUCLEOTIDE SEQUENCE [LARGE SCALE GENOMIC DNA]</scope>
    <source>
        <strain evidence="9 10">CGMCC 1.3801</strain>
    </source>
</reference>
<dbReference type="RefSeq" id="WP_051365712.1">
    <property type="nucleotide sequence ID" value="NZ_FMTY01000001.1"/>
</dbReference>
<evidence type="ECO:0000256" key="6">
    <source>
        <dbReference type="ARBA" id="ARBA00023118"/>
    </source>
</evidence>
<dbReference type="EMBL" id="FMTY01000001">
    <property type="protein sequence ID" value="SCX01340.1"/>
    <property type="molecule type" value="Genomic_DNA"/>
</dbReference>
<dbReference type="GO" id="GO:0003723">
    <property type="term" value="F:RNA binding"/>
    <property type="evidence" value="ECO:0007669"/>
    <property type="project" value="InterPro"/>
</dbReference>
<evidence type="ECO:0000256" key="4">
    <source>
        <dbReference type="ARBA" id="ARBA00022842"/>
    </source>
</evidence>
<keyword evidence="1" id="KW-0808">Transferase</keyword>
<keyword evidence="2" id="KW-0548">Nucleotidyltransferase</keyword>
<keyword evidence="4" id="KW-0460">Magnesium</keyword>
<keyword evidence="3" id="KW-0479">Metal-binding</keyword>
<dbReference type="GO" id="GO:0003964">
    <property type="term" value="F:RNA-directed DNA polymerase activity"/>
    <property type="evidence" value="ECO:0007669"/>
    <property type="project" value="UniProtKB-KW"/>
</dbReference>
<keyword evidence="6" id="KW-0051">Antiviral defense</keyword>
<evidence type="ECO:0000259" key="8">
    <source>
        <dbReference type="PROSITE" id="PS50878"/>
    </source>
</evidence>
<dbReference type="Proteomes" id="UP000182124">
    <property type="component" value="Unassembled WGS sequence"/>
</dbReference>
<dbReference type="STRING" id="329186.SAMN02927925_00313"/>
<evidence type="ECO:0000313" key="10">
    <source>
        <dbReference type="Proteomes" id="UP000182124"/>
    </source>
</evidence>
<keyword evidence="5 9" id="KW-0695">RNA-directed DNA polymerase</keyword>
<feature type="domain" description="Reverse transcriptase" evidence="8">
    <location>
        <begin position="1"/>
        <end position="240"/>
    </location>
</feature>
<dbReference type="InterPro" id="IPR000477">
    <property type="entry name" value="RT_dom"/>
</dbReference>
<evidence type="ECO:0000256" key="7">
    <source>
        <dbReference type="ARBA" id="ARBA00034120"/>
    </source>
</evidence>
<proteinExistence type="inferred from homology"/>
<sequence>MNFLECRGKLFLPSIIGESKKELDKIIGDIDSHYNEWIETKTDKKTGQPKTYLDGTIKQRVIRPSKPQLKRIQKKIKDRILSGIELPKNVHGGVKGKSNITNAKPHQGKKYVFVTDLKDFYPSITSKKVYETFLKFGFNTQFAFYATRLTTWKGELPQGTPTSTHISNLVFLDTDYKLIEICKANDITYTRYIDDLTFSSQKDFQHLIPIFLETVQKDGLKISFRKTDYASNQNITGINVFLNKIDGTDKIIARAKEEENSEAKVKPILNYLNNIRKTNNK</sequence>
<dbReference type="AlphaFoldDB" id="A0A1G4V754"/>
<evidence type="ECO:0000313" key="9">
    <source>
        <dbReference type="EMBL" id="SCX01340.1"/>
    </source>
</evidence>
<organism evidence="9 10">
    <name type="scientific">Flavobacterium saliperosum</name>
    <dbReference type="NCBI Taxonomy" id="329186"/>
    <lineage>
        <taxon>Bacteria</taxon>
        <taxon>Pseudomonadati</taxon>
        <taxon>Bacteroidota</taxon>
        <taxon>Flavobacteriia</taxon>
        <taxon>Flavobacteriales</taxon>
        <taxon>Flavobacteriaceae</taxon>
        <taxon>Flavobacterium</taxon>
    </lineage>
</organism>
<dbReference type="InterPro" id="IPR043502">
    <property type="entry name" value="DNA/RNA_pol_sf"/>
</dbReference>
<evidence type="ECO:0000256" key="2">
    <source>
        <dbReference type="ARBA" id="ARBA00022695"/>
    </source>
</evidence>
<dbReference type="CDD" id="cd03487">
    <property type="entry name" value="RT_Bac_retron_II"/>
    <property type="match status" value="1"/>
</dbReference>
<dbReference type="GO" id="GO:0046872">
    <property type="term" value="F:metal ion binding"/>
    <property type="evidence" value="ECO:0007669"/>
    <property type="project" value="UniProtKB-KW"/>
</dbReference>
<evidence type="ECO:0000256" key="3">
    <source>
        <dbReference type="ARBA" id="ARBA00022723"/>
    </source>
</evidence>
<dbReference type="GO" id="GO:0051607">
    <property type="term" value="P:defense response to virus"/>
    <property type="evidence" value="ECO:0007669"/>
    <property type="project" value="UniProtKB-KW"/>
</dbReference>
<comment type="similarity">
    <text evidence="7">Belongs to the bacterial reverse transcriptase family.</text>
</comment>
<dbReference type="PROSITE" id="PS50878">
    <property type="entry name" value="RT_POL"/>
    <property type="match status" value="1"/>
</dbReference>
<evidence type="ECO:0000256" key="1">
    <source>
        <dbReference type="ARBA" id="ARBA00022679"/>
    </source>
</evidence>
<dbReference type="InterPro" id="IPR000123">
    <property type="entry name" value="Reverse_transcriptase_msDNA"/>
</dbReference>
<dbReference type="SUPFAM" id="SSF56672">
    <property type="entry name" value="DNA/RNA polymerases"/>
    <property type="match status" value="1"/>
</dbReference>
<accession>A0A1G4V754</accession>
<gene>
    <name evidence="9" type="ORF">SAMN02927925_00313</name>
</gene>